<feature type="domain" description="SCP" evidence="1">
    <location>
        <begin position="9"/>
        <end position="106"/>
    </location>
</feature>
<dbReference type="Gene3D" id="3.40.33.10">
    <property type="entry name" value="CAP"/>
    <property type="match status" value="2"/>
</dbReference>
<dbReference type="Pfam" id="PF00188">
    <property type="entry name" value="CAP"/>
    <property type="match status" value="2"/>
</dbReference>
<dbReference type="InterPro" id="IPR014044">
    <property type="entry name" value="CAP_dom"/>
</dbReference>
<dbReference type="InterPro" id="IPR034113">
    <property type="entry name" value="SCP_GAPR1-like"/>
</dbReference>
<evidence type="ECO:0000259" key="1">
    <source>
        <dbReference type="SMART" id="SM00198"/>
    </source>
</evidence>
<dbReference type="PROSITE" id="PS01009">
    <property type="entry name" value="CRISP_1"/>
    <property type="match status" value="1"/>
</dbReference>
<dbReference type="Ensembl" id="ENSSLUT00000024098.1">
    <property type="protein sequence ID" value="ENSSLUP00000023330.1"/>
    <property type="gene ID" value="ENSSLUG00000010710.1"/>
</dbReference>
<dbReference type="AlphaFoldDB" id="A0A8C9YFR4"/>
<keyword evidence="3" id="KW-1185">Reference proteome</keyword>
<dbReference type="CDD" id="cd05382">
    <property type="entry name" value="CAP_GAPR1-like"/>
    <property type="match status" value="1"/>
</dbReference>
<evidence type="ECO:0000313" key="3">
    <source>
        <dbReference type="Proteomes" id="UP000694568"/>
    </source>
</evidence>
<dbReference type="Proteomes" id="UP000694568">
    <property type="component" value="Unplaced"/>
</dbReference>
<evidence type="ECO:0000313" key="2">
    <source>
        <dbReference type="Ensembl" id="ENSSLUP00000023330.1"/>
    </source>
</evidence>
<dbReference type="PANTHER" id="PTHR10334">
    <property type="entry name" value="CYSTEINE-RICH SECRETORY PROTEIN-RELATED"/>
    <property type="match status" value="1"/>
</dbReference>
<dbReference type="InterPro" id="IPR001283">
    <property type="entry name" value="CRISP-related"/>
</dbReference>
<dbReference type="InterPro" id="IPR035940">
    <property type="entry name" value="CAP_sf"/>
</dbReference>
<accession>A0A8C9YFR4</accession>
<sequence>MLFFSTDASFQQEFLETHDAYRLKHNVPKMTLSSELSASAQKWADHLLAIDDLEHNKPEDIENIGENLYMESSETLTGHFTQVVWKDSKELGVGIATDGHKVYVVG</sequence>
<name>A0A8C9YFR4_SANLU</name>
<dbReference type="GO" id="GO:0005576">
    <property type="term" value="C:extracellular region"/>
    <property type="evidence" value="ECO:0007669"/>
    <property type="project" value="InterPro"/>
</dbReference>
<dbReference type="SMART" id="SM00198">
    <property type="entry name" value="SCP"/>
    <property type="match status" value="1"/>
</dbReference>
<dbReference type="GeneTree" id="ENSGT00940000165492"/>
<proteinExistence type="predicted"/>
<dbReference type="SUPFAM" id="SSF55797">
    <property type="entry name" value="PR-1-like"/>
    <property type="match status" value="1"/>
</dbReference>
<protein>
    <recommendedName>
        <fullName evidence="1">SCP domain-containing protein</fullName>
    </recommendedName>
</protein>
<reference evidence="2" key="2">
    <citation type="submission" date="2025-09" db="UniProtKB">
        <authorList>
            <consortium name="Ensembl"/>
        </authorList>
    </citation>
    <scope>IDENTIFICATION</scope>
</reference>
<reference evidence="2" key="1">
    <citation type="submission" date="2025-08" db="UniProtKB">
        <authorList>
            <consortium name="Ensembl"/>
        </authorList>
    </citation>
    <scope>IDENTIFICATION</scope>
</reference>
<organism evidence="2 3">
    <name type="scientific">Sander lucioperca</name>
    <name type="common">Pike-perch</name>
    <name type="synonym">Perca lucioperca</name>
    <dbReference type="NCBI Taxonomy" id="283035"/>
    <lineage>
        <taxon>Eukaryota</taxon>
        <taxon>Metazoa</taxon>
        <taxon>Chordata</taxon>
        <taxon>Craniata</taxon>
        <taxon>Vertebrata</taxon>
        <taxon>Euteleostomi</taxon>
        <taxon>Actinopterygii</taxon>
        <taxon>Neopterygii</taxon>
        <taxon>Teleostei</taxon>
        <taxon>Neoteleostei</taxon>
        <taxon>Acanthomorphata</taxon>
        <taxon>Eupercaria</taxon>
        <taxon>Perciformes</taxon>
        <taxon>Percoidei</taxon>
        <taxon>Percidae</taxon>
        <taxon>Luciopercinae</taxon>
        <taxon>Sander</taxon>
    </lineage>
</organism>
<dbReference type="InterPro" id="IPR018244">
    <property type="entry name" value="Allrgn_V5/Tpx1_CS"/>
</dbReference>